<gene>
    <name evidence="1" type="ORF">NEOLI_000210</name>
</gene>
<accession>A0A1U7LJT2</accession>
<proteinExistence type="predicted"/>
<protein>
    <submittedName>
        <fullName evidence="1">Coiled-coil domain-containing protein 25</fullName>
    </submittedName>
</protein>
<dbReference type="Proteomes" id="UP000186594">
    <property type="component" value="Unassembled WGS sequence"/>
</dbReference>
<keyword evidence="2" id="KW-1185">Reference proteome</keyword>
<evidence type="ECO:0000313" key="1">
    <source>
        <dbReference type="EMBL" id="OLL22904.1"/>
    </source>
</evidence>
<dbReference type="AlphaFoldDB" id="A0A1U7LJT2"/>
<name>A0A1U7LJT2_NEOID</name>
<dbReference type="STRING" id="1198029.A0A1U7LJT2"/>
<dbReference type="EMBL" id="LXFE01002636">
    <property type="protein sequence ID" value="OLL22904.1"/>
    <property type="molecule type" value="Genomic_DNA"/>
</dbReference>
<evidence type="ECO:0000313" key="2">
    <source>
        <dbReference type="Proteomes" id="UP000186594"/>
    </source>
</evidence>
<dbReference type="OMA" id="WNDEGAM"/>
<dbReference type="OrthoDB" id="200398at2759"/>
<comment type="caution">
    <text evidence="1">The sequence shown here is derived from an EMBL/GenBank/DDBJ whole genome shotgun (WGS) entry which is preliminary data.</text>
</comment>
<organism evidence="1 2">
    <name type="scientific">Neolecta irregularis (strain DAH-3)</name>
    <dbReference type="NCBI Taxonomy" id="1198029"/>
    <lineage>
        <taxon>Eukaryota</taxon>
        <taxon>Fungi</taxon>
        <taxon>Dikarya</taxon>
        <taxon>Ascomycota</taxon>
        <taxon>Taphrinomycotina</taxon>
        <taxon>Neolectales</taxon>
        <taxon>Neolectaceae</taxon>
        <taxon>Neolecta</taxon>
    </lineage>
</organism>
<reference evidence="1 2" key="1">
    <citation type="submission" date="2016-04" db="EMBL/GenBank/DDBJ databases">
        <title>Evolutionary innovation and constraint leading to complex multicellularity in the Ascomycota.</title>
        <authorList>
            <person name="Cisse O."/>
            <person name="Nguyen A."/>
            <person name="Hewitt D.A."/>
            <person name="Jedd G."/>
            <person name="Stajich J.E."/>
        </authorList>
    </citation>
    <scope>NUCLEOTIDE SEQUENCE [LARGE SCALE GENOMIC DNA]</scope>
    <source>
        <strain evidence="1 2">DAH-3</strain>
    </source>
</reference>
<sequence length="133" mass="15672">MEKSQKDGRHGHRTSFVPQTEKRILLGKAALKSKVKKVYLERRVNAMVNRLNKTREEKSPDLWAEKQLHLQAQRRKEAAAAQPNPHTIIEQRRIKEAEQERLRGYDEIHTAEAVRHASNWDRPDGWNPEEDFM</sequence>